<dbReference type="AlphaFoldDB" id="A0A0K6G852"/>
<reference evidence="2 3" key="1">
    <citation type="submission" date="2015-07" db="EMBL/GenBank/DDBJ databases">
        <authorList>
            <person name="Noorani M."/>
        </authorList>
    </citation>
    <scope>NUCLEOTIDE SEQUENCE [LARGE SCALE GENOMIC DNA]</scope>
    <source>
        <strain evidence="2">BBA 69670</strain>
    </source>
</reference>
<sequence length="326" mass="37171">MDARHSDNIQRSQIDEFVRFKLNNCRRKYEGFLNLTSVGFIDLPLLLHILLIAFKLEPFDVEERYEYLMDNRALVGDIKLAYTRHTFWELQNHPLLACLRKENAEITTELVPLVPISRSAFEQPYRGDLPRLFKEALDNYVESNSGPVNGGKVNNRSITVIQSSGMGKSRLVDEMGYLGFTIPINLGKRRRSNEITYSPPDEPLQDFFSNLETKSDQLLQAEFSVFLAVLFDFVALKVNEIGQGWTGVQLAVKWANYIKEGQNLKTVGAHRSELYENVIQVTRKVLRSVPVISDTSDGQRIISTRVRLITILGRTLEISSADTEQS</sequence>
<organism evidence="2 3">
    <name type="scientific">Rhizoctonia solani</name>
    <dbReference type="NCBI Taxonomy" id="456999"/>
    <lineage>
        <taxon>Eukaryota</taxon>
        <taxon>Fungi</taxon>
        <taxon>Dikarya</taxon>
        <taxon>Basidiomycota</taxon>
        <taxon>Agaricomycotina</taxon>
        <taxon>Agaricomycetes</taxon>
        <taxon>Cantharellales</taxon>
        <taxon>Ceratobasidiaceae</taxon>
        <taxon>Rhizoctonia</taxon>
    </lineage>
</organism>
<proteinExistence type="predicted"/>
<accession>A0A0K6G852</accession>
<gene>
    <name evidence="2" type="ORF">RSOLAG22IIIB_11368</name>
</gene>
<keyword evidence="1" id="KW-1133">Transmembrane helix</keyword>
<dbReference type="EMBL" id="CYGV01001470">
    <property type="protein sequence ID" value="CUA74651.1"/>
    <property type="molecule type" value="Genomic_DNA"/>
</dbReference>
<keyword evidence="1" id="KW-0812">Transmembrane</keyword>
<keyword evidence="3" id="KW-1185">Reference proteome</keyword>
<evidence type="ECO:0000313" key="2">
    <source>
        <dbReference type="EMBL" id="CUA74651.1"/>
    </source>
</evidence>
<evidence type="ECO:0000313" key="3">
    <source>
        <dbReference type="Proteomes" id="UP000044841"/>
    </source>
</evidence>
<evidence type="ECO:0000256" key="1">
    <source>
        <dbReference type="SAM" id="Phobius"/>
    </source>
</evidence>
<keyword evidence="1" id="KW-0472">Membrane</keyword>
<feature type="transmembrane region" description="Helical" evidence="1">
    <location>
        <begin position="31"/>
        <end position="54"/>
    </location>
</feature>
<dbReference type="Proteomes" id="UP000044841">
    <property type="component" value="Unassembled WGS sequence"/>
</dbReference>
<protein>
    <submittedName>
        <fullName evidence="2">Uncharacterized protein</fullName>
    </submittedName>
</protein>
<name>A0A0K6G852_9AGAM</name>